<protein>
    <submittedName>
        <fullName evidence="1">Uncharacterized protein</fullName>
    </submittedName>
</protein>
<dbReference type="EMBL" id="VRMN01000003">
    <property type="protein sequence ID" value="KAA8495496.1"/>
    <property type="molecule type" value="Genomic_DNA"/>
</dbReference>
<gene>
    <name evidence="1" type="ORF">FVE85_1651</name>
</gene>
<dbReference type="AlphaFoldDB" id="A0A5J4YVV9"/>
<accession>A0A5J4YVV9</accession>
<reference evidence="2" key="1">
    <citation type="journal article" date="2019" name="Nat. Commun.">
        <title>Expansion of phycobilisome linker gene families in mesophilic red algae.</title>
        <authorList>
            <person name="Lee J."/>
            <person name="Kim D."/>
            <person name="Bhattacharya D."/>
            <person name="Yoon H.S."/>
        </authorList>
    </citation>
    <scope>NUCLEOTIDE SEQUENCE [LARGE SCALE GENOMIC DNA]</scope>
    <source>
        <strain evidence="2">CCMP 1328</strain>
    </source>
</reference>
<organism evidence="1 2">
    <name type="scientific">Porphyridium purpureum</name>
    <name type="common">Red alga</name>
    <name type="synonym">Porphyridium cruentum</name>
    <dbReference type="NCBI Taxonomy" id="35688"/>
    <lineage>
        <taxon>Eukaryota</taxon>
        <taxon>Rhodophyta</taxon>
        <taxon>Bangiophyceae</taxon>
        <taxon>Porphyridiales</taxon>
        <taxon>Porphyridiaceae</taxon>
        <taxon>Porphyridium</taxon>
    </lineage>
</organism>
<comment type="caution">
    <text evidence="1">The sequence shown here is derived from an EMBL/GenBank/DDBJ whole genome shotgun (WGS) entry which is preliminary data.</text>
</comment>
<sequence>MVPARRFWKRNEGGNETPFERWMRAEWFGSTLDRAAFFDPSNSEFLRLLVDHVPALTGLMRAQTKFAEDAGNPGNDEGSGTDKGFVGVRKAQHDNFSTMTAAAPMVARSPGQAWERKGGPIAGIMDGSLSLILPRSLWKLLKLGLCELEGGAYPRRFSRAFMKEQRAVLADRRDHLRKLITAVLQESDLRRRHTMQERLETAFHCSSLLFVDSRVLYLDCDGVLRCGKLVSGVSLGNDKKALVYRVQRRSSDGAASLSLSMQTVEEVIDTYIWSLEEIQETKGVVKDPTGNKRTWLKWMETSEKESPGSNMFTLDLLLMAKVMRLLDQKRERTDALRLLNDNAAKMAPDQRHAYLPVVAQHVEELTLVNAQLEAAMTKVRESSLVAGSYMSDFVLESFHQLTGNGTAGTGLFVRRKLELESTENADQDVAKPDRRGAQGNTQYTMEFAGALVRSCMEYLGRIDRETKSEAWDTQRDCPPLVRDMVTRCTALMLMASGFMNRKGMEGMFLSTFEQMKEHEDAGVQAAYNTLHSAVKDVCARKRN</sequence>
<dbReference type="Proteomes" id="UP000324585">
    <property type="component" value="Unassembled WGS sequence"/>
</dbReference>
<evidence type="ECO:0000313" key="2">
    <source>
        <dbReference type="Proteomes" id="UP000324585"/>
    </source>
</evidence>
<keyword evidence="2" id="KW-1185">Reference proteome</keyword>
<name>A0A5J4YVV9_PORPP</name>
<evidence type="ECO:0000313" key="1">
    <source>
        <dbReference type="EMBL" id="KAA8495496.1"/>
    </source>
</evidence>
<proteinExistence type="predicted"/>